<evidence type="ECO:0000313" key="1">
    <source>
        <dbReference type="EMBL" id="KAJ8688587.1"/>
    </source>
</evidence>
<gene>
    <name evidence="1" type="ORF">QAD02_024382</name>
</gene>
<reference evidence="1" key="1">
    <citation type="submission" date="2023-04" db="EMBL/GenBank/DDBJ databases">
        <title>A chromosome-level genome assembly of the parasitoid wasp Eretmocerus hayati.</title>
        <authorList>
            <person name="Zhong Y."/>
            <person name="Liu S."/>
            <person name="Liu Y."/>
        </authorList>
    </citation>
    <scope>NUCLEOTIDE SEQUENCE</scope>
    <source>
        <strain evidence="1">ZJU_SS_LIU_2023</strain>
    </source>
</reference>
<accession>A0ACC2Q1Z9</accession>
<dbReference type="Proteomes" id="UP001239111">
    <property type="component" value="Chromosome 1"/>
</dbReference>
<evidence type="ECO:0000313" key="2">
    <source>
        <dbReference type="Proteomes" id="UP001239111"/>
    </source>
</evidence>
<proteinExistence type="predicted"/>
<keyword evidence="2" id="KW-1185">Reference proteome</keyword>
<comment type="caution">
    <text evidence="1">The sequence shown here is derived from an EMBL/GenBank/DDBJ whole genome shotgun (WGS) entry which is preliminary data.</text>
</comment>
<name>A0ACC2Q1Z9_9HYME</name>
<protein>
    <submittedName>
        <fullName evidence="1">Uncharacterized protein</fullName>
    </submittedName>
</protein>
<sequence>MAPNEIIAEQVLREIVKVNDPIFTASLLDEKNEKESESQQIEKENKEYEDLIKQPFLKRNDIKWMNLYFMVVLHAVALYGFLTFPYLEKKATFAWCWFLAVVANFGVAGGVHRLWSHRAYKAKLPLRVILMFCYLTSGQYSAMYWIRDHRVHHKFSETNADPVNSRRGFWFSHCGWLTMKRHPEVLRKGRQIDFSDCYEDPVIAFEEKYFEILRPVVGFLLPTLVPVYFWNESWYWAIISVVFMRYAYSVNCTWSINSFAHMFGSKPYDKSIAPAQNFLMSLATGGEGWHNYHHVFPWDYKTAELGNYITGVNLTSFLIDQFAKIGWAYDLKQPSKELIKSVIQNRGDGTHPEVEVKPEEKAN</sequence>
<dbReference type="EMBL" id="CM056741">
    <property type="protein sequence ID" value="KAJ8688587.1"/>
    <property type="molecule type" value="Genomic_DNA"/>
</dbReference>
<organism evidence="1 2">
    <name type="scientific">Eretmocerus hayati</name>
    <dbReference type="NCBI Taxonomy" id="131215"/>
    <lineage>
        <taxon>Eukaryota</taxon>
        <taxon>Metazoa</taxon>
        <taxon>Ecdysozoa</taxon>
        <taxon>Arthropoda</taxon>
        <taxon>Hexapoda</taxon>
        <taxon>Insecta</taxon>
        <taxon>Pterygota</taxon>
        <taxon>Neoptera</taxon>
        <taxon>Endopterygota</taxon>
        <taxon>Hymenoptera</taxon>
        <taxon>Apocrita</taxon>
        <taxon>Proctotrupomorpha</taxon>
        <taxon>Chalcidoidea</taxon>
        <taxon>Aphelinidae</taxon>
        <taxon>Aphelininae</taxon>
        <taxon>Eretmocerus</taxon>
    </lineage>
</organism>